<dbReference type="AlphaFoldDB" id="A0AAN7T857"/>
<evidence type="ECO:0000313" key="2">
    <source>
        <dbReference type="EMBL" id="KAK5107115.1"/>
    </source>
</evidence>
<gene>
    <name evidence="2" type="ORF">LTR62_001705</name>
</gene>
<organism evidence="2 3">
    <name type="scientific">Meristemomyces frigidus</name>
    <dbReference type="NCBI Taxonomy" id="1508187"/>
    <lineage>
        <taxon>Eukaryota</taxon>
        <taxon>Fungi</taxon>
        <taxon>Dikarya</taxon>
        <taxon>Ascomycota</taxon>
        <taxon>Pezizomycotina</taxon>
        <taxon>Dothideomycetes</taxon>
        <taxon>Dothideomycetidae</taxon>
        <taxon>Mycosphaerellales</taxon>
        <taxon>Teratosphaeriaceae</taxon>
        <taxon>Meristemomyces</taxon>
    </lineage>
</organism>
<dbReference type="Proteomes" id="UP001310890">
    <property type="component" value="Unassembled WGS sequence"/>
</dbReference>
<feature type="region of interest" description="Disordered" evidence="1">
    <location>
        <begin position="58"/>
        <end position="145"/>
    </location>
</feature>
<feature type="compositionally biased region" description="Polar residues" evidence="1">
    <location>
        <begin position="95"/>
        <end position="121"/>
    </location>
</feature>
<comment type="caution">
    <text evidence="2">The sequence shown here is derived from an EMBL/GenBank/DDBJ whole genome shotgun (WGS) entry which is preliminary data.</text>
</comment>
<evidence type="ECO:0000256" key="1">
    <source>
        <dbReference type="SAM" id="MobiDB-lite"/>
    </source>
</evidence>
<evidence type="ECO:0000313" key="3">
    <source>
        <dbReference type="Proteomes" id="UP001310890"/>
    </source>
</evidence>
<name>A0AAN7T857_9PEZI</name>
<sequence>MTSKTRLLRNSFLSSTGSFHSLRAHSTESTRQPDGFETWVTTSAALGAMEEGISLARPLTHKDSKSRLETIPGSRPASPAKILNGPFTIPAAAHETSSPDSRAHSPSTVDETSSIPHNPSTKYIHPLFRPESPFAPPLPSPGTNITASPLAGQIVSPEHAFNWTVQSAQTWRPSSPLNSPAVSRRGSVGSLVLQSSTGPVGGTALPRSPLSGDGEAFPG</sequence>
<proteinExistence type="predicted"/>
<protein>
    <submittedName>
        <fullName evidence="2">Uncharacterized protein</fullName>
    </submittedName>
</protein>
<reference evidence="2" key="1">
    <citation type="submission" date="2023-08" db="EMBL/GenBank/DDBJ databases">
        <title>Black Yeasts Isolated from many extreme environments.</title>
        <authorList>
            <person name="Coleine C."/>
            <person name="Stajich J.E."/>
            <person name="Selbmann L."/>
        </authorList>
    </citation>
    <scope>NUCLEOTIDE SEQUENCE</scope>
    <source>
        <strain evidence="2">CCFEE 5401</strain>
    </source>
</reference>
<accession>A0AAN7T857</accession>
<feature type="region of interest" description="Disordered" evidence="1">
    <location>
        <begin position="192"/>
        <end position="219"/>
    </location>
</feature>
<dbReference type="EMBL" id="JAVRRL010000139">
    <property type="protein sequence ID" value="KAK5107115.1"/>
    <property type="molecule type" value="Genomic_DNA"/>
</dbReference>